<proteinExistence type="predicted"/>
<sequence>MNGFNGKKMFIHCGANIKSSNLIHMYRVLVEKVDEKVSLKTLYQIQHPEDKWFDYFRLFGLNMK</sequence>
<dbReference type="EMBL" id="VSSQ01052058">
    <property type="protein sequence ID" value="MPN06169.1"/>
    <property type="molecule type" value="Genomic_DNA"/>
</dbReference>
<comment type="caution">
    <text evidence="1">The sequence shown here is derived from an EMBL/GenBank/DDBJ whole genome shotgun (WGS) entry which is preliminary data.</text>
</comment>
<organism evidence="1">
    <name type="scientific">bioreactor metagenome</name>
    <dbReference type="NCBI Taxonomy" id="1076179"/>
    <lineage>
        <taxon>unclassified sequences</taxon>
        <taxon>metagenomes</taxon>
        <taxon>ecological metagenomes</taxon>
    </lineage>
</organism>
<evidence type="ECO:0008006" key="2">
    <source>
        <dbReference type="Google" id="ProtNLM"/>
    </source>
</evidence>
<accession>A0A645EYB7</accession>
<dbReference type="AlphaFoldDB" id="A0A645EYB7"/>
<protein>
    <recommendedName>
        <fullName evidence="2">Tyrosine specific protein phosphatases domain-containing protein</fullName>
    </recommendedName>
</protein>
<reference evidence="1" key="1">
    <citation type="submission" date="2019-08" db="EMBL/GenBank/DDBJ databases">
        <authorList>
            <person name="Kucharzyk K."/>
            <person name="Murdoch R.W."/>
            <person name="Higgins S."/>
            <person name="Loffler F."/>
        </authorList>
    </citation>
    <scope>NUCLEOTIDE SEQUENCE</scope>
</reference>
<evidence type="ECO:0000313" key="1">
    <source>
        <dbReference type="EMBL" id="MPN06169.1"/>
    </source>
</evidence>
<name>A0A645EYB7_9ZZZZ</name>
<gene>
    <name evidence="1" type="ORF">SDC9_153425</name>
</gene>